<keyword evidence="2" id="KW-1185">Reference proteome</keyword>
<dbReference type="AlphaFoldDB" id="A0A7W8EMB0"/>
<keyword evidence="1" id="KW-0378">Hydrolase</keyword>
<dbReference type="PANTHER" id="PTHR43434">
    <property type="entry name" value="PHOSPHOGLYCOLATE PHOSPHATASE"/>
    <property type="match status" value="1"/>
</dbReference>
<dbReference type="Gene3D" id="1.10.150.240">
    <property type="entry name" value="Putative phosphatase, domain 2"/>
    <property type="match status" value="1"/>
</dbReference>
<dbReference type="SFLD" id="SFLDG01129">
    <property type="entry name" value="C1.5:_HAD__Beta-PGM__Phosphata"/>
    <property type="match status" value="1"/>
</dbReference>
<evidence type="ECO:0000313" key="2">
    <source>
        <dbReference type="Proteomes" id="UP000568380"/>
    </source>
</evidence>
<dbReference type="Proteomes" id="UP000568380">
    <property type="component" value="Unassembled WGS sequence"/>
</dbReference>
<gene>
    <name evidence="1" type="ORF">HNR40_009277</name>
</gene>
<dbReference type="EMBL" id="JACHIN010000019">
    <property type="protein sequence ID" value="MBB5083772.1"/>
    <property type="molecule type" value="Genomic_DNA"/>
</dbReference>
<dbReference type="RefSeq" id="WP_221341637.1">
    <property type="nucleotide sequence ID" value="NZ_JACHIN010000019.1"/>
</dbReference>
<dbReference type="InterPro" id="IPR050155">
    <property type="entry name" value="HAD-like_hydrolase_sf"/>
</dbReference>
<dbReference type="Gene3D" id="3.40.50.1000">
    <property type="entry name" value="HAD superfamily/HAD-like"/>
    <property type="match status" value="1"/>
</dbReference>
<sequence>MLWDIDHTLIETGGVGREVFAAAFEQTTGVPMKDMADPSGRTELVIFGETLDLHEIPRSDEYFRHFIELQARGYEERAHEMRLRGRVLPGAVTALQSVGRLAGVVQSVLTGNTRLSAEAKLRIFDLDHLVDLEIGSYGEDDPVRAKLVPIAQERAERKLGRRFTRDTTILIGDTPQDVTAGREGGAHVIAVASGKSTATDLKDAGAETVMPDLTDGMALARAIEVRGTSTGHVD</sequence>
<dbReference type="SUPFAM" id="SSF56784">
    <property type="entry name" value="HAD-like"/>
    <property type="match status" value="1"/>
</dbReference>
<dbReference type="SFLD" id="SFLDS00003">
    <property type="entry name" value="Haloacid_Dehalogenase"/>
    <property type="match status" value="1"/>
</dbReference>
<protein>
    <submittedName>
        <fullName evidence="1">Phosphoglycolate phosphatase-like HAD superfamily hydrolase</fullName>
    </submittedName>
</protein>
<organism evidence="1 2">
    <name type="scientific">Nonomuraea endophytica</name>
    <dbReference type="NCBI Taxonomy" id="714136"/>
    <lineage>
        <taxon>Bacteria</taxon>
        <taxon>Bacillati</taxon>
        <taxon>Actinomycetota</taxon>
        <taxon>Actinomycetes</taxon>
        <taxon>Streptosporangiales</taxon>
        <taxon>Streptosporangiaceae</taxon>
        <taxon>Nonomuraea</taxon>
    </lineage>
</organism>
<reference evidence="1 2" key="1">
    <citation type="submission" date="2020-08" db="EMBL/GenBank/DDBJ databases">
        <title>Genomic Encyclopedia of Type Strains, Phase IV (KMG-IV): sequencing the most valuable type-strain genomes for metagenomic binning, comparative biology and taxonomic classification.</title>
        <authorList>
            <person name="Goeker M."/>
        </authorList>
    </citation>
    <scope>NUCLEOTIDE SEQUENCE [LARGE SCALE GENOMIC DNA]</scope>
    <source>
        <strain evidence="1 2">DSM 45385</strain>
    </source>
</reference>
<dbReference type="Pfam" id="PF12710">
    <property type="entry name" value="HAD"/>
    <property type="match status" value="1"/>
</dbReference>
<dbReference type="InterPro" id="IPR023198">
    <property type="entry name" value="PGP-like_dom2"/>
</dbReference>
<dbReference type="GO" id="GO:0006281">
    <property type="term" value="P:DNA repair"/>
    <property type="evidence" value="ECO:0007669"/>
    <property type="project" value="TreeGrafter"/>
</dbReference>
<dbReference type="GO" id="GO:0008967">
    <property type="term" value="F:phosphoglycolate phosphatase activity"/>
    <property type="evidence" value="ECO:0007669"/>
    <property type="project" value="TreeGrafter"/>
</dbReference>
<evidence type="ECO:0000313" key="1">
    <source>
        <dbReference type="EMBL" id="MBB5083772.1"/>
    </source>
</evidence>
<accession>A0A7W8EMB0</accession>
<proteinExistence type="predicted"/>
<comment type="caution">
    <text evidence="1">The sequence shown here is derived from an EMBL/GenBank/DDBJ whole genome shotgun (WGS) entry which is preliminary data.</text>
</comment>
<name>A0A7W8EMB0_9ACTN</name>
<dbReference type="PANTHER" id="PTHR43434:SF1">
    <property type="entry name" value="PHOSPHOGLYCOLATE PHOSPHATASE"/>
    <property type="match status" value="1"/>
</dbReference>
<dbReference type="InterPro" id="IPR023214">
    <property type="entry name" value="HAD_sf"/>
</dbReference>
<dbReference type="InterPro" id="IPR036412">
    <property type="entry name" value="HAD-like_sf"/>
</dbReference>